<comment type="caution">
    <text evidence="1">The sequence shown here is derived from an EMBL/GenBank/DDBJ whole genome shotgun (WGS) entry which is preliminary data.</text>
</comment>
<dbReference type="Proteomes" id="UP000789860">
    <property type="component" value="Unassembled WGS sequence"/>
</dbReference>
<evidence type="ECO:0000313" key="2">
    <source>
        <dbReference type="Proteomes" id="UP000789860"/>
    </source>
</evidence>
<dbReference type="EMBL" id="CAJVPM010003322">
    <property type="protein sequence ID" value="CAG8499685.1"/>
    <property type="molecule type" value="Genomic_DNA"/>
</dbReference>
<accession>A0ACA9KXR6</accession>
<proteinExistence type="predicted"/>
<evidence type="ECO:0000313" key="1">
    <source>
        <dbReference type="EMBL" id="CAG8499685.1"/>
    </source>
</evidence>
<gene>
    <name evidence="1" type="ORF">SCALOS_LOCUS3185</name>
</gene>
<organism evidence="1 2">
    <name type="scientific">Scutellospora calospora</name>
    <dbReference type="NCBI Taxonomy" id="85575"/>
    <lineage>
        <taxon>Eukaryota</taxon>
        <taxon>Fungi</taxon>
        <taxon>Fungi incertae sedis</taxon>
        <taxon>Mucoromycota</taxon>
        <taxon>Glomeromycotina</taxon>
        <taxon>Glomeromycetes</taxon>
        <taxon>Diversisporales</taxon>
        <taxon>Gigasporaceae</taxon>
        <taxon>Scutellospora</taxon>
    </lineage>
</organism>
<keyword evidence="2" id="KW-1185">Reference proteome</keyword>
<reference evidence="1" key="1">
    <citation type="submission" date="2021-06" db="EMBL/GenBank/DDBJ databases">
        <authorList>
            <person name="Kallberg Y."/>
            <person name="Tangrot J."/>
            <person name="Rosling A."/>
        </authorList>
    </citation>
    <scope>NUCLEOTIDE SEQUENCE</scope>
    <source>
        <strain evidence="1">AU212A</strain>
    </source>
</reference>
<protein>
    <submittedName>
        <fullName evidence="1">8233_t:CDS:1</fullName>
    </submittedName>
</protein>
<sequence>MSSILKPFRKVFETKIEKLARKCGTAPLSLPEILQDEYTARIILRAMKESPFSDDLVLIIKWDDRGFNDVPTVPGCQEIKKRSQSITNTQDNHSCQILDLSLEYSESQVTSLSIGGHTDKETLTHYETNDSVTTNITSPEQIEISEMAHSEKFEGIDGSAKCIDNSFNIKEVLQHLAQLCDKTIGAEDRASKANYEEIICWSLYGRDFEF</sequence>
<name>A0ACA9KXR6_9GLOM</name>